<dbReference type="Gene3D" id="2.130.10.10">
    <property type="entry name" value="YVTN repeat-like/Quinoprotein amine dehydrogenase"/>
    <property type="match status" value="3"/>
</dbReference>
<keyword evidence="2" id="KW-0677">Repeat</keyword>
<evidence type="ECO:0000256" key="2">
    <source>
        <dbReference type="ARBA" id="ARBA00022737"/>
    </source>
</evidence>
<gene>
    <name evidence="5" type="ORF">SAMN05660976_04565</name>
</gene>
<dbReference type="EMBL" id="FOBF01000011">
    <property type="protein sequence ID" value="SEM24356.1"/>
    <property type="molecule type" value="Genomic_DNA"/>
</dbReference>
<dbReference type="InterPro" id="IPR020472">
    <property type="entry name" value="WD40_PAC1"/>
</dbReference>
<feature type="region of interest" description="Disordered" evidence="4">
    <location>
        <begin position="472"/>
        <end position="492"/>
    </location>
</feature>
<accession>A0A1H7WS38</accession>
<dbReference type="AlphaFoldDB" id="A0A1H7WS38"/>
<evidence type="ECO:0000256" key="3">
    <source>
        <dbReference type="PROSITE-ProRule" id="PRU00221"/>
    </source>
</evidence>
<organism evidence="5 6">
    <name type="scientific">Nonomuraea pusilla</name>
    <dbReference type="NCBI Taxonomy" id="46177"/>
    <lineage>
        <taxon>Bacteria</taxon>
        <taxon>Bacillati</taxon>
        <taxon>Actinomycetota</taxon>
        <taxon>Actinomycetes</taxon>
        <taxon>Streptosporangiales</taxon>
        <taxon>Streptosporangiaceae</taxon>
        <taxon>Nonomuraea</taxon>
    </lineage>
</organism>
<feature type="repeat" description="WD" evidence="3">
    <location>
        <begin position="427"/>
        <end position="449"/>
    </location>
</feature>
<dbReference type="SUPFAM" id="SSF50998">
    <property type="entry name" value="Quinoprotein alcohol dehydrogenase-like"/>
    <property type="match status" value="1"/>
</dbReference>
<dbReference type="PROSITE" id="PS50294">
    <property type="entry name" value="WD_REPEATS_REGION"/>
    <property type="match status" value="1"/>
</dbReference>
<evidence type="ECO:0000313" key="6">
    <source>
        <dbReference type="Proteomes" id="UP000198953"/>
    </source>
</evidence>
<dbReference type="Proteomes" id="UP000198953">
    <property type="component" value="Unassembled WGS sequence"/>
</dbReference>
<dbReference type="Pfam" id="PF00400">
    <property type="entry name" value="WD40"/>
    <property type="match status" value="2"/>
</dbReference>
<name>A0A1H7WS38_9ACTN</name>
<dbReference type="PANTHER" id="PTHR19848:SF8">
    <property type="entry name" value="F-BOX AND WD REPEAT DOMAIN CONTAINING 7"/>
    <property type="match status" value="1"/>
</dbReference>
<evidence type="ECO:0000256" key="4">
    <source>
        <dbReference type="SAM" id="MobiDB-lite"/>
    </source>
</evidence>
<dbReference type="InterPro" id="IPR015943">
    <property type="entry name" value="WD40/YVTN_repeat-like_dom_sf"/>
</dbReference>
<evidence type="ECO:0000313" key="5">
    <source>
        <dbReference type="EMBL" id="SEM24356.1"/>
    </source>
</evidence>
<dbReference type="InterPro" id="IPR019775">
    <property type="entry name" value="WD40_repeat_CS"/>
</dbReference>
<dbReference type="SUPFAM" id="SSF50969">
    <property type="entry name" value="YVTN repeat-like/Quinoprotein amine dehydrogenase"/>
    <property type="match status" value="1"/>
</dbReference>
<keyword evidence="1 3" id="KW-0853">WD repeat</keyword>
<dbReference type="PROSITE" id="PS00678">
    <property type="entry name" value="WD_REPEATS_1"/>
    <property type="match status" value="2"/>
</dbReference>
<feature type="repeat" description="WD" evidence="3">
    <location>
        <begin position="516"/>
        <end position="546"/>
    </location>
</feature>
<dbReference type="STRING" id="46177.SAMN05660976_04565"/>
<protein>
    <submittedName>
        <fullName evidence="5">WD40 repeat</fullName>
    </submittedName>
</protein>
<dbReference type="SMART" id="SM00320">
    <property type="entry name" value="WD40"/>
    <property type="match status" value="10"/>
</dbReference>
<dbReference type="PRINTS" id="PR00320">
    <property type="entry name" value="GPROTEINBRPT"/>
</dbReference>
<reference evidence="5 6" key="1">
    <citation type="submission" date="2016-10" db="EMBL/GenBank/DDBJ databases">
        <authorList>
            <person name="de Groot N.N."/>
        </authorList>
    </citation>
    <scope>NUCLEOTIDE SEQUENCE [LARGE SCALE GENOMIC DNA]</scope>
    <source>
        <strain evidence="5 6">DSM 43357</strain>
    </source>
</reference>
<proteinExistence type="predicted"/>
<dbReference type="InterPro" id="IPR011047">
    <property type="entry name" value="Quinoprotein_ADH-like_sf"/>
</dbReference>
<dbReference type="InterPro" id="IPR011044">
    <property type="entry name" value="Quino_amine_DH_bsu"/>
</dbReference>
<dbReference type="PANTHER" id="PTHR19848">
    <property type="entry name" value="WD40 REPEAT PROTEIN"/>
    <property type="match status" value="1"/>
</dbReference>
<dbReference type="SUPFAM" id="SSF63829">
    <property type="entry name" value="Calcium-dependent phosphotriesterase"/>
    <property type="match status" value="1"/>
</dbReference>
<feature type="repeat" description="WD" evidence="3">
    <location>
        <begin position="601"/>
        <end position="644"/>
    </location>
</feature>
<evidence type="ECO:0000256" key="1">
    <source>
        <dbReference type="ARBA" id="ARBA00022574"/>
    </source>
</evidence>
<dbReference type="InterPro" id="IPR001680">
    <property type="entry name" value="WD40_rpt"/>
</dbReference>
<sequence>MARIVYRLGNTVELAVADDGRAVLHAQAPPGTWTATLDPVVWPRLESALAGSGFPFVAVREARPGFVPVSLEREPGGRVVTDERSARGGRLAPVLELLDELAAAVRGGAGSLPPAVAYGHVARTGSGRGEPGAAAFGEFRGRPACVVGGEDGTLRVYAVPGGEPLTVPIPAGTAVRAVALRRGLAACAGDDGVVRLWNLGSGRLEAARTGHAGPVRALACHDGAVFSAGGGVHAWDTASGHAYGPLDRDGGAVCVVEAAGGRAVAVAGAEGAVRLVDPATGRTLRALDGALGPGAVLAAGPSGALAGGGRGGVVRVWDAATGALVHDLRGDGASVVGLAFTVLDGRPALASCALDGSVTVRDLGGGERAAAWRVGGAWPTGLAAALVGGRAALVTSGEALRVWRPDGTPVRELAVPCTSVTAGGGRLAAGSPDGAVRVWDLETGTLLAEASSDDGAVTALAFDGVGRAGAGVEPDGTASAGPAEGGGGPGGPRLVCGTAGGAVRVHDGVLRAAAVLTPHAGQVLALAFCGGMLASGGVDGSVRLWDPGTGVPLRRLSGRDGGVAALAAGRVEGREVLVSAGYGREVRVWDPLTGELLLALPDAHPGPVYALAVGSSGGRPLIASGGLDGAVLLWDARSGEAAGVLECGPAMVVSLRFAGDVLLAGRHDGVVRRWRLPGGEPLTASRVGWTPLALSPDGYAAGLQGLATLPG</sequence>
<dbReference type="PROSITE" id="PS50082">
    <property type="entry name" value="WD_REPEATS_2"/>
    <property type="match status" value="3"/>
</dbReference>
<dbReference type="RefSeq" id="WP_091102610.1">
    <property type="nucleotide sequence ID" value="NZ_FOBF01000011.1"/>
</dbReference>
<keyword evidence="6" id="KW-1185">Reference proteome</keyword>